<accession>M0E8M7</accession>
<gene>
    <name evidence="1" type="ORF">C471_02040</name>
</gene>
<proteinExistence type="predicted"/>
<dbReference type="AlphaFoldDB" id="M0E8M7"/>
<sequence>MRHLEEDWKAIHDGWDHRGNIQSVEDDQIPLLISTPAAIEDTTAHLILAYVANGEPRFGELTRLRVRQLSIPLRDGGEMNPDIVERARLTSLEQYR</sequence>
<evidence type="ECO:0000313" key="1">
    <source>
        <dbReference type="EMBL" id="ELZ42734.1"/>
    </source>
</evidence>
<comment type="caution">
    <text evidence="1">The sequence shown here is derived from an EMBL/GenBank/DDBJ whole genome shotgun (WGS) entry which is preliminary data.</text>
</comment>
<evidence type="ECO:0000313" key="2">
    <source>
        <dbReference type="Proteomes" id="UP000011514"/>
    </source>
</evidence>
<dbReference type="Proteomes" id="UP000011514">
    <property type="component" value="Unassembled WGS sequence"/>
</dbReference>
<name>M0E8M7_9EURY</name>
<reference evidence="1 2" key="1">
    <citation type="journal article" date="2014" name="PLoS Genet.">
        <title>Phylogenetically driven sequencing of extremely halophilic archaea reveals strategies for static and dynamic osmo-response.</title>
        <authorList>
            <person name="Becker E.A."/>
            <person name="Seitzer P.M."/>
            <person name="Tritt A."/>
            <person name="Larsen D."/>
            <person name="Krusor M."/>
            <person name="Yao A.I."/>
            <person name="Wu D."/>
            <person name="Madern D."/>
            <person name="Eisen J.A."/>
            <person name="Darling A.E."/>
            <person name="Facciotti M.T."/>
        </authorList>
    </citation>
    <scope>NUCLEOTIDE SEQUENCE [LARGE SCALE GENOMIC DNA]</scope>
    <source>
        <strain evidence="1 2">DSM 1137</strain>
    </source>
</reference>
<dbReference type="EMBL" id="AOJE01000010">
    <property type="protein sequence ID" value="ELZ42734.1"/>
    <property type="molecule type" value="Genomic_DNA"/>
</dbReference>
<protein>
    <submittedName>
        <fullName evidence="1">Uncharacterized protein</fullName>
    </submittedName>
</protein>
<organism evidence="1 2">
    <name type="scientific">Halorubrum saccharovorum DSM 1137</name>
    <dbReference type="NCBI Taxonomy" id="1227484"/>
    <lineage>
        <taxon>Archaea</taxon>
        <taxon>Methanobacteriati</taxon>
        <taxon>Methanobacteriota</taxon>
        <taxon>Stenosarchaea group</taxon>
        <taxon>Halobacteria</taxon>
        <taxon>Halobacteriales</taxon>
        <taxon>Haloferacaceae</taxon>
        <taxon>Halorubrum</taxon>
    </lineage>
</organism>
<keyword evidence="2" id="KW-1185">Reference proteome</keyword>